<dbReference type="HOGENOM" id="CLU_491535_0_0_3"/>
<dbReference type="STRING" id="1173027.Mic7113_5547"/>
<accession>K9WN38</accession>
<evidence type="ECO:0000313" key="1">
    <source>
        <dbReference type="EMBL" id="AFZ21179.1"/>
    </source>
</evidence>
<dbReference type="RefSeq" id="WP_015185312.1">
    <property type="nucleotide sequence ID" value="NC_019738.1"/>
</dbReference>
<dbReference type="EMBL" id="CP003630">
    <property type="protein sequence ID" value="AFZ21179.1"/>
    <property type="molecule type" value="Genomic_DNA"/>
</dbReference>
<keyword evidence="2" id="KW-1185">Reference proteome</keyword>
<dbReference type="Proteomes" id="UP000010471">
    <property type="component" value="Chromosome"/>
</dbReference>
<organism evidence="1 2">
    <name type="scientific">Allocoleopsis franciscana PCC 7113</name>
    <dbReference type="NCBI Taxonomy" id="1173027"/>
    <lineage>
        <taxon>Bacteria</taxon>
        <taxon>Bacillati</taxon>
        <taxon>Cyanobacteriota</taxon>
        <taxon>Cyanophyceae</taxon>
        <taxon>Coleofasciculales</taxon>
        <taxon>Coleofasciculaceae</taxon>
        <taxon>Allocoleopsis</taxon>
        <taxon>Allocoleopsis franciscana</taxon>
    </lineage>
</organism>
<sequence>MDEIPVIIKNFVYENIKVYPGSSLVLHLLINSQIPENLLFRPILDDWLVDNGQVISISSSISPSYLYLVQGSQFSQKIIISLPSILQIGQKVKSWLRFPAIQEEAIPIQLEIVLPETEKNQNQVVEVSLPVTLPFSSRDGDLFSNALDKSTAGMFGLMSGLIDLDKIPSRWLVAEILASLSKKGEEYAQTEPGTQLLNQIRPTSFFQNGVIAFASAQIPNWIGDNIKSENTILGGQSLLAIWEKWLLNLVPAEQEPLEKKRETSVPGFLAEKFVAKLGGSADRWFAGILLGLAQISPLIAKKLQDIASKEATLDSDAWQRIPLSDRTTEATKSLLAVIPGLDTLPARWLVIELLLLLCQEGDKYRRTQAGSELLTQLSNTRFYQNGVLAFAAAEAPRWLVITQEAASAYQNSVGGDKNQGGWLTLASHWLWSLGATEFDEGQPNRDFSVSAEAVDALKASLGMDAERWFSCLVLGLALVLPRIATTWDAIASSIGVASILPTPSQQTIVKDVFCEAGSLQR</sequence>
<gene>
    <name evidence="1" type="ORF">Mic7113_5547</name>
</gene>
<protein>
    <submittedName>
        <fullName evidence="1">Uncharacterized protein</fullName>
    </submittedName>
</protein>
<reference evidence="1 2" key="1">
    <citation type="submission" date="2012-06" db="EMBL/GenBank/DDBJ databases">
        <title>Finished chromosome of genome of Microcoleus sp. PCC 7113.</title>
        <authorList>
            <consortium name="US DOE Joint Genome Institute"/>
            <person name="Gugger M."/>
            <person name="Coursin T."/>
            <person name="Rippka R."/>
            <person name="Tandeau De Marsac N."/>
            <person name="Huntemann M."/>
            <person name="Wei C.-L."/>
            <person name="Han J."/>
            <person name="Detter J.C."/>
            <person name="Han C."/>
            <person name="Tapia R."/>
            <person name="Chen A."/>
            <person name="Kyrpides N."/>
            <person name="Mavromatis K."/>
            <person name="Markowitz V."/>
            <person name="Szeto E."/>
            <person name="Ivanova N."/>
            <person name="Pagani I."/>
            <person name="Pati A."/>
            <person name="Goodwin L."/>
            <person name="Nordberg H.P."/>
            <person name="Cantor M.N."/>
            <person name="Hua S.X."/>
            <person name="Woyke T."/>
            <person name="Kerfeld C.A."/>
        </authorList>
    </citation>
    <scope>NUCLEOTIDE SEQUENCE [LARGE SCALE GENOMIC DNA]</scope>
    <source>
        <strain evidence="1 2">PCC 7113</strain>
    </source>
</reference>
<dbReference type="eggNOG" id="ENOG502Z7ZF">
    <property type="taxonomic scope" value="Bacteria"/>
</dbReference>
<dbReference type="KEGG" id="mic:Mic7113_5547"/>
<name>K9WN38_9CYAN</name>
<dbReference type="OrthoDB" id="444441at2"/>
<proteinExistence type="predicted"/>
<dbReference type="AlphaFoldDB" id="K9WN38"/>
<evidence type="ECO:0000313" key="2">
    <source>
        <dbReference type="Proteomes" id="UP000010471"/>
    </source>
</evidence>